<evidence type="ECO:0000313" key="2">
    <source>
        <dbReference type="Proteomes" id="UP000789901"/>
    </source>
</evidence>
<comment type="caution">
    <text evidence="1">The sequence shown here is derived from an EMBL/GenBank/DDBJ whole genome shotgun (WGS) entry which is preliminary data.</text>
</comment>
<accession>A0ABN7WXI5</accession>
<protein>
    <submittedName>
        <fullName evidence="1">22190_t:CDS:1</fullName>
    </submittedName>
</protein>
<evidence type="ECO:0000313" key="1">
    <source>
        <dbReference type="EMBL" id="CAG8843124.1"/>
    </source>
</evidence>
<proteinExistence type="predicted"/>
<gene>
    <name evidence="1" type="ORF">GMARGA_LOCUS36369</name>
</gene>
<dbReference type="EMBL" id="CAJVQB010071330">
    <property type="protein sequence ID" value="CAG8843124.1"/>
    <property type="molecule type" value="Genomic_DNA"/>
</dbReference>
<feature type="non-terminal residue" evidence="1">
    <location>
        <position position="1"/>
    </location>
</feature>
<dbReference type="Proteomes" id="UP000789901">
    <property type="component" value="Unassembled WGS sequence"/>
</dbReference>
<reference evidence="1 2" key="1">
    <citation type="submission" date="2021-06" db="EMBL/GenBank/DDBJ databases">
        <authorList>
            <person name="Kallberg Y."/>
            <person name="Tangrot J."/>
            <person name="Rosling A."/>
        </authorList>
    </citation>
    <scope>NUCLEOTIDE SEQUENCE [LARGE SCALE GENOMIC DNA]</scope>
    <source>
        <strain evidence="1 2">120-4 pot B 10/14</strain>
    </source>
</reference>
<feature type="non-terminal residue" evidence="1">
    <location>
        <position position="325"/>
    </location>
</feature>
<name>A0ABN7WXI5_GIGMA</name>
<organism evidence="1 2">
    <name type="scientific">Gigaspora margarita</name>
    <dbReference type="NCBI Taxonomy" id="4874"/>
    <lineage>
        <taxon>Eukaryota</taxon>
        <taxon>Fungi</taxon>
        <taxon>Fungi incertae sedis</taxon>
        <taxon>Mucoromycota</taxon>
        <taxon>Glomeromycotina</taxon>
        <taxon>Glomeromycetes</taxon>
        <taxon>Diversisporales</taxon>
        <taxon>Gigasporaceae</taxon>
        <taxon>Gigaspora</taxon>
    </lineage>
</organism>
<sequence length="325" mass="37517">MGVQPGAFIINADPGLKSVVSEQLVKSLGDHYADFVKAFYYTRNILYKEAFNKYWQELIVNFSEFAKYLLRQLDPCKTTWAKAFIETQLYILFKRIETRVAEDFVGQFATWHEKMTLYITLSIPSQLFSNIYKIGDLNNLTLDTVDNRSIEFEYNFCQIYLNEHLDGIDQSLITKVWEVKSIKNKLHVGQHIVLLNNTFAESWNSALTEPLVQTAAKAIGQKQSIKGTLLGLACKCNGHIYKQRSQHYTNVIYNHNTKYVQMGKLNVKQDHIMEDNDQIMDAKYDQIIDDDEGSEILEDEVVKNDQIAEITPLDILDPFRYIGKG</sequence>
<keyword evidence="2" id="KW-1185">Reference proteome</keyword>